<proteinExistence type="predicted"/>
<evidence type="ECO:0000256" key="1">
    <source>
        <dbReference type="SAM" id="MobiDB-lite"/>
    </source>
</evidence>
<dbReference type="EMBL" id="JFFI01001455">
    <property type="protein sequence ID" value="KXH59839.1"/>
    <property type="molecule type" value="Genomic_DNA"/>
</dbReference>
<dbReference type="Proteomes" id="UP000070121">
    <property type="component" value="Unassembled WGS sequence"/>
</dbReference>
<organism evidence="2 3">
    <name type="scientific">Colletotrichum salicis</name>
    <dbReference type="NCBI Taxonomy" id="1209931"/>
    <lineage>
        <taxon>Eukaryota</taxon>
        <taxon>Fungi</taxon>
        <taxon>Dikarya</taxon>
        <taxon>Ascomycota</taxon>
        <taxon>Pezizomycotina</taxon>
        <taxon>Sordariomycetes</taxon>
        <taxon>Hypocreomycetidae</taxon>
        <taxon>Glomerellales</taxon>
        <taxon>Glomerellaceae</taxon>
        <taxon>Colletotrichum</taxon>
        <taxon>Colletotrichum acutatum species complex</taxon>
    </lineage>
</organism>
<evidence type="ECO:0000313" key="3">
    <source>
        <dbReference type="Proteomes" id="UP000070121"/>
    </source>
</evidence>
<dbReference type="OrthoDB" id="4835296at2759"/>
<feature type="compositionally biased region" description="Low complexity" evidence="1">
    <location>
        <begin position="228"/>
        <end position="242"/>
    </location>
</feature>
<protein>
    <submittedName>
        <fullName evidence="2">Uncharacterized protein</fullName>
    </submittedName>
</protein>
<feature type="region of interest" description="Disordered" evidence="1">
    <location>
        <begin position="228"/>
        <end position="259"/>
    </location>
</feature>
<comment type="caution">
    <text evidence="2">The sequence shown here is derived from an EMBL/GenBank/DDBJ whole genome shotgun (WGS) entry which is preliminary data.</text>
</comment>
<gene>
    <name evidence="2" type="ORF">CSAL01_08476</name>
</gene>
<evidence type="ECO:0000313" key="2">
    <source>
        <dbReference type="EMBL" id="KXH59839.1"/>
    </source>
</evidence>
<keyword evidence="3" id="KW-1185">Reference proteome</keyword>
<name>A0A135UHF9_9PEZI</name>
<sequence>MGFKPIVEEIAERSKHVDELAAAAVKAEIRDLHGVKTSSLEFAADVFDVVLEHGYPVIWALSSIATNVEDDSRVPFVSGIIRLLISQTLALNDASAVTISQWFDVFERCVSSFQRLFIVLDINAIEAALEQREANGQLYRISDFMERIIRILQLGGGTFKVIVVSWRFGANTYIDAESVFDDRRLSRRTTYCPRVASSHMKPYPSFWTLLLSLFGLKLKASSSENVAVPSDSLASLPPTLSPLREEPPPFHEPPHISPTGYPLRPPHLRPPHLRPPPFPRFKATKDAEWQKKLQARRTKSAEACSKEAKVGITKDAKVDSHRHDDEKEHAVEVQTIQEGKSPDHDASVAETLASLTEKQLGIDVLDEGKEVSTFLSYLLDTIQIMEKQLRYRAAANSLSDPNNGSCIGSANDSQDGEGAVSQGFQVIHRILCAAKFHNHDGRLYEDSPVTRKATVPGHQGWLQAEKEIFHLETWLSKRPSLCFIVIKEHRCTQDQRAEHQSYMVRDYYTGAYSNRLEKLKVVSPVLHKALRQVAEFPVYHSRVQDEFATEMEAPYLFLFHH</sequence>
<reference evidence="2 3" key="1">
    <citation type="submission" date="2014-02" db="EMBL/GenBank/DDBJ databases">
        <title>The genome sequence of Colletotrichum salicis CBS 607.94.</title>
        <authorList>
            <person name="Baroncelli R."/>
            <person name="Thon M.R."/>
        </authorList>
    </citation>
    <scope>NUCLEOTIDE SEQUENCE [LARGE SCALE GENOMIC DNA]</scope>
    <source>
        <strain evidence="2 3">CBS 607.94</strain>
    </source>
</reference>
<dbReference type="AlphaFoldDB" id="A0A135UHF9"/>
<accession>A0A135UHF9</accession>
<dbReference type="STRING" id="1209931.A0A135UHF9"/>
<feature type="compositionally biased region" description="Basic and acidic residues" evidence="1">
    <location>
        <begin position="243"/>
        <end position="254"/>
    </location>
</feature>